<dbReference type="HOGENOM" id="CLU_073410_0_0_1"/>
<evidence type="ECO:0000313" key="3">
    <source>
        <dbReference type="Proteomes" id="UP000054248"/>
    </source>
</evidence>
<reference evidence="3" key="2">
    <citation type="submission" date="2015-01" db="EMBL/GenBank/DDBJ databases">
        <title>Evolutionary Origins and Diversification of the Mycorrhizal Mutualists.</title>
        <authorList>
            <consortium name="DOE Joint Genome Institute"/>
            <consortium name="Mycorrhizal Genomics Consortium"/>
            <person name="Kohler A."/>
            <person name="Kuo A."/>
            <person name="Nagy L.G."/>
            <person name="Floudas D."/>
            <person name="Copeland A."/>
            <person name="Barry K.W."/>
            <person name="Cichocki N."/>
            <person name="Veneault-Fourrey C."/>
            <person name="LaButti K."/>
            <person name="Lindquist E.A."/>
            <person name="Lipzen A."/>
            <person name="Lundell T."/>
            <person name="Morin E."/>
            <person name="Murat C."/>
            <person name="Riley R."/>
            <person name="Ohm R."/>
            <person name="Sun H."/>
            <person name="Tunlid A."/>
            <person name="Henrissat B."/>
            <person name="Grigoriev I.V."/>
            <person name="Hibbett D.S."/>
            <person name="Martin F."/>
        </authorList>
    </citation>
    <scope>NUCLEOTIDE SEQUENCE [LARGE SCALE GENOMIC DNA]</scope>
    <source>
        <strain evidence="3">MUT 4182</strain>
    </source>
</reference>
<keyword evidence="3" id="KW-1185">Reference proteome</keyword>
<accession>A0A0C3M6B9</accession>
<protein>
    <submittedName>
        <fullName evidence="2">Uncharacterized protein</fullName>
    </submittedName>
</protein>
<name>A0A0C3M6B9_9AGAM</name>
<gene>
    <name evidence="2" type="ORF">M407DRAFT_21761</name>
</gene>
<feature type="region of interest" description="Disordered" evidence="1">
    <location>
        <begin position="195"/>
        <end position="221"/>
    </location>
</feature>
<feature type="compositionally biased region" description="Pro residues" evidence="1">
    <location>
        <begin position="50"/>
        <end position="106"/>
    </location>
</feature>
<feature type="compositionally biased region" description="Basic and acidic residues" evidence="1">
    <location>
        <begin position="201"/>
        <end position="210"/>
    </location>
</feature>
<evidence type="ECO:0000313" key="2">
    <source>
        <dbReference type="EMBL" id="KIO29192.1"/>
    </source>
</evidence>
<feature type="region of interest" description="Disordered" evidence="1">
    <location>
        <begin position="18"/>
        <end position="116"/>
    </location>
</feature>
<dbReference type="AlphaFoldDB" id="A0A0C3M6B9"/>
<feature type="region of interest" description="Disordered" evidence="1">
    <location>
        <begin position="147"/>
        <end position="166"/>
    </location>
</feature>
<dbReference type="OrthoDB" id="3265022at2759"/>
<dbReference type="EMBL" id="KN822986">
    <property type="protein sequence ID" value="KIO29192.1"/>
    <property type="molecule type" value="Genomic_DNA"/>
</dbReference>
<sequence>MNKFVISRDVVFDEDEFPSIPWTKEDEAFVPISGGYYPTPNAPDALGPALPLPPAPPAPNNPPPPLNNTPNAPPPGPLPPPTPNAPGPAPPPPPAPPALNNPPPPQHHFQHHQHRRFPNKPHWLQTTTATMSHQGTLNHQMMDGQQKDIDYPQKNTGVPTSEEAHYNPPLTYQAKMKQPMIPLTIMKTILLSLQGGAQNAKSEESEDKSQTQDPPKPPEEVSQALKIIYPSEEHITWEQAVKRAYKVAADNTEP</sequence>
<evidence type="ECO:0000256" key="1">
    <source>
        <dbReference type="SAM" id="MobiDB-lite"/>
    </source>
</evidence>
<proteinExistence type="predicted"/>
<reference evidence="2 3" key="1">
    <citation type="submission" date="2014-04" db="EMBL/GenBank/DDBJ databases">
        <authorList>
            <consortium name="DOE Joint Genome Institute"/>
            <person name="Kuo A."/>
            <person name="Girlanda M."/>
            <person name="Perotto S."/>
            <person name="Kohler A."/>
            <person name="Nagy L.G."/>
            <person name="Floudas D."/>
            <person name="Copeland A."/>
            <person name="Barry K.W."/>
            <person name="Cichocki N."/>
            <person name="Veneault-Fourrey C."/>
            <person name="LaButti K."/>
            <person name="Lindquist E.A."/>
            <person name="Lipzen A."/>
            <person name="Lundell T."/>
            <person name="Morin E."/>
            <person name="Murat C."/>
            <person name="Sun H."/>
            <person name="Tunlid A."/>
            <person name="Henrissat B."/>
            <person name="Grigoriev I.V."/>
            <person name="Hibbett D.S."/>
            <person name="Martin F."/>
            <person name="Nordberg H.P."/>
            <person name="Cantor M.N."/>
            <person name="Hua S.X."/>
        </authorList>
    </citation>
    <scope>NUCLEOTIDE SEQUENCE [LARGE SCALE GENOMIC DNA]</scope>
    <source>
        <strain evidence="2 3">MUT 4182</strain>
    </source>
</reference>
<dbReference type="PRINTS" id="PR01217">
    <property type="entry name" value="PRICHEXTENSN"/>
</dbReference>
<dbReference type="Proteomes" id="UP000054248">
    <property type="component" value="Unassembled WGS sequence"/>
</dbReference>
<organism evidence="2 3">
    <name type="scientific">Tulasnella calospora MUT 4182</name>
    <dbReference type="NCBI Taxonomy" id="1051891"/>
    <lineage>
        <taxon>Eukaryota</taxon>
        <taxon>Fungi</taxon>
        <taxon>Dikarya</taxon>
        <taxon>Basidiomycota</taxon>
        <taxon>Agaricomycotina</taxon>
        <taxon>Agaricomycetes</taxon>
        <taxon>Cantharellales</taxon>
        <taxon>Tulasnellaceae</taxon>
        <taxon>Tulasnella</taxon>
    </lineage>
</organism>